<evidence type="ECO:0000313" key="9">
    <source>
        <dbReference type="Proteomes" id="UP000653358"/>
    </source>
</evidence>
<keyword evidence="2 5" id="KW-0812">Transmembrane</keyword>
<feature type="domain" description="CHASE" evidence="6">
    <location>
        <begin position="131"/>
        <end position="261"/>
    </location>
</feature>
<reference evidence="8 9" key="1">
    <citation type="journal article" date="2020" name="mSystems">
        <title>Defining Genomic and Predicted Metabolic Features of the Acetobacterium Genus.</title>
        <authorList>
            <person name="Ross D.E."/>
            <person name="Marshall C.W."/>
            <person name="Gulliver D."/>
            <person name="May H.D."/>
            <person name="Norman R.S."/>
        </authorList>
    </citation>
    <scope>NUCLEOTIDE SEQUENCE [LARGE SCALE GENOMIC DNA]</scope>
    <source>
        <strain evidence="8 9">DSM 9173</strain>
    </source>
</reference>
<keyword evidence="3 5" id="KW-1133">Transmembrane helix</keyword>
<dbReference type="InterPro" id="IPR000160">
    <property type="entry name" value="GGDEF_dom"/>
</dbReference>
<dbReference type="InterPro" id="IPR052163">
    <property type="entry name" value="DGC-Regulatory_Protein"/>
</dbReference>
<dbReference type="Gene3D" id="3.30.70.270">
    <property type="match status" value="1"/>
</dbReference>
<comment type="caution">
    <text evidence="8">The sequence shown here is derived from an EMBL/GenBank/DDBJ whole genome shotgun (WGS) entry which is preliminary data.</text>
</comment>
<dbReference type="InterPro" id="IPR029787">
    <property type="entry name" value="Nucleotide_cyclase"/>
</dbReference>
<dbReference type="PANTHER" id="PTHR46663">
    <property type="entry name" value="DIGUANYLATE CYCLASE DGCT-RELATED"/>
    <property type="match status" value="1"/>
</dbReference>
<evidence type="ECO:0000256" key="4">
    <source>
        <dbReference type="ARBA" id="ARBA00023136"/>
    </source>
</evidence>
<dbReference type="Pfam" id="PF00990">
    <property type="entry name" value="GGDEF"/>
    <property type="match status" value="1"/>
</dbReference>
<accession>A0ABR6WHW6</accession>
<feature type="transmembrane region" description="Helical" evidence="5">
    <location>
        <begin position="273"/>
        <end position="292"/>
    </location>
</feature>
<dbReference type="InterPro" id="IPR042240">
    <property type="entry name" value="CHASE_sf"/>
</dbReference>
<dbReference type="Gene3D" id="3.30.450.350">
    <property type="entry name" value="CHASE domain"/>
    <property type="match status" value="1"/>
</dbReference>
<dbReference type="PROSITE" id="PS50839">
    <property type="entry name" value="CHASE"/>
    <property type="match status" value="1"/>
</dbReference>
<dbReference type="PANTHER" id="PTHR46663:SF2">
    <property type="entry name" value="GGDEF DOMAIN-CONTAINING PROTEIN"/>
    <property type="match status" value="1"/>
</dbReference>
<dbReference type="InterPro" id="IPR006189">
    <property type="entry name" value="CHASE_dom"/>
</dbReference>
<evidence type="ECO:0000313" key="8">
    <source>
        <dbReference type="EMBL" id="MBC3796073.1"/>
    </source>
</evidence>
<feature type="domain" description="GGDEF" evidence="7">
    <location>
        <begin position="337"/>
        <end position="474"/>
    </location>
</feature>
<organism evidence="8 9">
    <name type="scientific">Acetobacterium tundrae</name>
    <dbReference type="NCBI Taxonomy" id="132932"/>
    <lineage>
        <taxon>Bacteria</taxon>
        <taxon>Bacillati</taxon>
        <taxon>Bacillota</taxon>
        <taxon>Clostridia</taxon>
        <taxon>Eubacteriales</taxon>
        <taxon>Eubacteriaceae</taxon>
        <taxon>Acetobacterium</taxon>
    </lineage>
</organism>
<dbReference type="InterPro" id="IPR043128">
    <property type="entry name" value="Rev_trsase/Diguanyl_cyclase"/>
</dbReference>
<dbReference type="Pfam" id="PF03924">
    <property type="entry name" value="CHASE"/>
    <property type="match status" value="1"/>
</dbReference>
<evidence type="ECO:0000259" key="6">
    <source>
        <dbReference type="PROSITE" id="PS50839"/>
    </source>
</evidence>
<gene>
    <name evidence="8" type="ORF">GH807_03290</name>
</gene>
<proteinExistence type="predicted"/>
<evidence type="ECO:0000256" key="2">
    <source>
        <dbReference type="ARBA" id="ARBA00022692"/>
    </source>
</evidence>
<keyword evidence="9" id="KW-1185">Reference proteome</keyword>
<dbReference type="CDD" id="cd01949">
    <property type="entry name" value="GGDEF"/>
    <property type="match status" value="1"/>
</dbReference>
<dbReference type="EMBL" id="WJBB01000003">
    <property type="protein sequence ID" value="MBC3796073.1"/>
    <property type="molecule type" value="Genomic_DNA"/>
</dbReference>
<name>A0ABR6WHW6_9FIRM</name>
<evidence type="ECO:0000259" key="7">
    <source>
        <dbReference type="PROSITE" id="PS50887"/>
    </source>
</evidence>
<sequence length="474" mass="53510">MMLNLNGQNFKRITGEKRMDQNKSLVKKKLALFISIAVSLFLLMVFLLIIGMFLNNIKQQETLKTTDNFMDFKSQVEQLIFTNKTLVQGFEAYIQVNPEIDEEEAYTYLNNLLSQNENQIRNIGVCQDTTIIWNYPKEGNSAAIGVDLSKSESQKDLVLKVKNELVPIVQGPVDLIQGGTGFIIRLPIVRKDTGYWGQISIVLKGDKIIEDINAYAEDAGLNVAIFNDQNKTVPFYGSMSAVGESPLTFDIDPNFVDWKVAVSPRDGWENNQFIFGSAILLSVLIAAVAGLLTHRAIKTNDQLRILSSHDSLTGLFNRHYLNEYQTMVLTAAKRNNRHVGFISMDLNHFKKINDTYGHNVGDLVLVETARVLTESTRIEEAVFRLGGDEFLIIMPDVEDRTVLQHARERLSNSFKNEFHLADYPVKIDVSIGTALFPEDGDNIDALLQIADEQMYTDKKEQKMEQARNQSDNTG</sequence>
<dbReference type="PROSITE" id="PS50887">
    <property type="entry name" value="GGDEF"/>
    <property type="match status" value="1"/>
</dbReference>
<evidence type="ECO:0000256" key="1">
    <source>
        <dbReference type="ARBA" id="ARBA00004370"/>
    </source>
</evidence>
<keyword evidence="4 5" id="KW-0472">Membrane</keyword>
<feature type="transmembrane region" description="Helical" evidence="5">
    <location>
        <begin position="30"/>
        <end position="54"/>
    </location>
</feature>
<dbReference type="SMART" id="SM01079">
    <property type="entry name" value="CHASE"/>
    <property type="match status" value="1"/>
</dbReference>
<evidence type="ECO:0000256" key="5">
    <source>
        <dbReference type="SAM" id="Phobius"/>
    </source>
</evidence>
<protein>
    <submittedName>
        <fullName evidence="8">Diguanylate cyclase</fullName>
    </submittedName>
</protein>
<dbReference type="SMART" id="SM00267">
    <property type="entry name" value="GGDEF"/>
    <property type="match status" value="1"/>
</dbReference>
<dbReference type="NCBIfam" id="TIGR00254">
    <property type="entry name" value="GGDEF"/>
    <property type="match status" value="1"/>
</dbReference>
<dbReference type="SUPFAM" id="SSF55073">
    <property type="entry name" value="Nucleotide cyclase"/>
    <property type="match status" value="1"/>
</dbReference>
<comment type="subcellular location">
    <subcellularLocation>
        <location evidence="1">Membrane</location>
    </subcellularLocation>
</comment>
<evidence type="ECO:0000256" key="3">
    <source>
        <dbReference type="ARBA" id="ARBA00022989"/>
    </source>
</evidence>
<dbReference type="Proteomes" id="UP000653358">
    <property type="component" value="Unassembled WGS sequence"/>
</dbReference>